<dbReference type="RefSeq" id="WP_264513244.1">
    <property type="nucleotide sequence ID" value="NZ_JAPDDR010000004.1"/>
</dbReference>
<dbReference type="EMBL" id="JAPDDR010000004">
    <property type="protein sequence ID" value="MCW1913743.1"/>
    <property type="molecule type" value="Genomic_DNA"/>
</dbReference>
<dbReference type="Proteomes" id="UP001165653">
    <property type="component" value="Unassembled WGS sequence"/>
</dbReference>
<name>A0ABT3G1N5_9BACT</name>
<proteinExistence type="predicted"/>
<gene>
    <name evidence="1" type="ORF">OJ996_09165</name>
</gene>
<organism evidence="1 2">
    <name type="scientific">Luteolibacter rhizosphaerae</name>
    <dbReference type="NCBI Taxonomy" id="2989719"/>
    <lineage>
        <taxon>Bacteria</taxon>
        <taxon>Pseudomonadati</taxon>
        <taxon>Verrucomicrobiota</taxon>
        <taxon>Verrucomicrobiia</taxon>
        <taxon>Verrucomicrobiales</taxon>
        <taxon>Verrucomicrobiaceae</taxon>
        <taxon>Luteolibacter</taxon>
    </lineage>
</organism>
<keyword evidence="2" id="KW-1185">Reference proteome</keyword>
<sequence>MHVDPAIPFNPPRAPGWYWWRQHDQNPWEALQVRADHHKGGELYVSTDDVIAYQCDGDPEHEWYGIWHAEPIKAPPM</sequence>
<accession>A0ABT3G1N5</accession>
<reference evidence="1" key="1">
    <citation type="submission" date="2022-10" db="EMBL/GenBank/DDBJ databases">
        <title>Luteolibacter sp. GHJ8, whole genome shotgun sequencing project.</title>
        <authorList>
            <person name="Zhao G."/>
            <person name="Shen L."/>
        </authorList>
    </citation>
    <scope>NUCLEOTIDE SEQUENCE</scope>
    <source>
        <strain evidence="1">GHJ8</strain>
    </source>
</reference>
<protein>
    <submittedName>
        <fullName evidence="1">Uncharacterized protein</fullName>
    </submittedName>
</protein>
<comment type="caution">
    <text evidence="1">The sequence shown here is derived from an EMBL/GenBank/DDBJ whole genome shotgun (WGS) entry which is preliminary data.</text>
</comment>
<evidence type="ECO:0000313" key="1">
    <source>
        <dbReference type="EMBL" id="MCW1913743.1"/>
    </source>
</evidence>
<evidence type="ECO:0000313" key="2">
    <source>
        <dbReference type="Proteomes" id="UP001165653"/>
    </source>
</evidence>